<feature type="compositionally biased region" description="Low complexity" evidence="5">
    <location>
        <begin position="373"/>
        <end position="389"/>
    </location>
</feature>
<proteinExistence type="predicted"/>
<evidence type="ECO:0000313" key="9">
    <source>
        <dbReference type="Proteomes" id="UP000332933"/>
    </source>
</evidence>
<dbReference type="EMBL" id="CAADRA010006993">
    <property type="protein sequence ID" value="VFT97983.1"/>
    <property type="molecule type" value="Genomic_DNA"/>
</dbReference>
<dbReference type="AlphaFoldDB" id="A0A485LJA2"/>
<dbReference type="InterPro" id="IPR052727">
    <property type="entry name" value="Rab4/Rab5_effector"/>
</dbReference>
<keyword evidence="9" id="KW-1185">Reference proteome</keyword>
<accession>A0A485LJA2</accession>
<dbReference type="Pfam" id="PF01363">
    <property type="entry name" value="FYVE"/>
    <property type="match status" value="1"/>
</dbReference>
<dbReference type="SMART" id="SM00064">
    <property type="entry name" value="FYVE"/>
    <property type="match status" value="1"/>
</dbReference>
<evidence type="ECO:0000256" key="5">
    <source>
        <dbReference type="SAM" id="MobiDB-lite"/>
    </source>
</evidence>
<feature type="region of interest" description="Disordered" evidence="5">
    <location>
        <begin position="488"/>
        <end position="507"/>
    </location>
</feature>
<reference evidence="8 9" key="1">
    <citation type="submission" date="2019-03" db="EMBL/GenBank/DDBJ databases">
        <authorList>
            <person name="Gaulin E."/>
            <person name="Dumas B."/>
        </authorList>
    </citation>
    <scope>NUCLEOTIDE SEQUENCE [LARGE SCALE GENOMIC DNA]</scope>
    <source>
        <strain evidence="8">CBS 568.67</strain>
    </source>
</reference>
<evidence type="ECO:0000313" key="7">
    <source>
        <dbReference type="EMBL" id="KAF0686917.1"/>
    </source>
</evidence>
<evidence type="ECO:0000256" key="4">
    <source>
        <dbReference type="PROSITE-ProRule" id="PRU00091"/>
    </source>
</evidence>
<dbReference type="PANTHER" id="PTHR13510">
    <property type="entry name" value="FYVE-FINGER-CONTAINING RAB5 EFFECTOR PROTEIN RABENOSYN-5-RELATED"/>
    <property type="match status" value="1"/>
</dbReference>
<dbReference type="CDD" id="cd00065">
    <property type="entry name" value="FYVE_like_SF"/>
    <property type="match status" value="1"/>
</dbReference>
<dbReference type="Proteomes" id="UP000332933">
    <property type="component" value="Unassembled WGS sequence"/>
</dbReference>
<dbReference type="GO" id="GO:0008270">
    <property type="term" value="F:zinc ion binding"/>
    <property type="evidence" value="ECO:0007669"/>
    <property type="project" value="UniProtKB-KW"/>
</dbReference>
<evidence type="ECO:0000259" key="6">
    <source>
        <dbReference type="PROSITE" id="PS50178"/>
    </source>
</evidence>
<evidence type="ECO:0000313" key="8">
    <source>
        <dbReference type="EMBL" id="VFT97983.1"/>
    </source>
</evidence>
<dbReference type="InterPro" id="IPR013083">
    <property type="entry name" value="Znf_RING/FYVE/PHD"/>
</dbReference>
<dbReference type="InterPro" id="IPR017455">
    <property type="entry name" value="Znf_FYVE-rel"/>
</dbReference>
<keyword evidence="3" id="KW-0862">Zinc</keyword>
<keyword evidence="2 4" id="KW-0863">Zinc-finger</keyword>
<feature type="domain" description="FYVE-type" evidence="6">
    <location>
        <begin position="300"/>
        <end position="366"/>
    </location>
</feature>
<dbReference type="SUPFAM" id="SSF57903">
    <property type="entry name" value="FYVE/PHD zinc finger"/>
    <property type="match status" value="1"/>
</dbReference>
<reference evidence="7" key="2">
    <citation type="submission" date="2019-06" db="EMBL/GenBank/DDBJ databases">
        <title>Genomics analysis of Aphanomyces spp. identifies a new class of oomycete effector associated with host adaptation.</title>
        <authorList>
            <person name="Gaulin E."/>
        </authorList>
    </citation>
    <scope>NUCLEOTIDE SEQUENCE</scope>
    <source>
        <strain evidence="7">CBS 578.67</strain>
    </source>
</reference>
<feature type="region of interest" description="Disordered" evidence="5">
    <location>
        <begin position="372"/>
        <end position="395"/>
    </location>
</feature>
<dbReference type="EMBL" id="VJMH01006967">
    <property type="protein sequence ID" value="KAF0686917.1"/>
    <property type="molecule type" value="Genomic_DNA"/>
</dbReference>
<sequence length="563" mass="62232">MNATTRRSYPRIEFTQDVYEKHVRNMERIAALALDGRSGWDKATATHAHGWSPLAEHMGWEILSLQQHAGVHEYLCLGTMQTSIEALQEAFYVKNTYELRAVGAVLYEDAIADAALLNVTHPRTDEDPGQFFGVKYLKLIVQVVNEEDQEQEYIYLEFSGTRYDAHGRKTFFVISDPVSIRPHDVATSSHHAALSSGERCSCVKLYREAPDGTVQVTIRTKLEPGVAAPKAKKAMPHHHLHGTTSVVTTSKASSANHLVFWKSMGLFIPSGLSKDLLGVSREACAAEARRLTTGPFASSWAHGSKCHVCFKTFNVFKRKHHCRRCGSSMCGACSVPLHCVDRPTKSRTSHALTVEKFCKTCFVQAKGLAARPSSSLSSSSTMSSTNNNTIPDWDAPRLPSDAVAYLHSPHRGAHGEFFFLQSNQSSSSRSGSSYSESLSHSESSSVSYPPSMIHEPTPPLREYAPGRRAPACFSMTLLTDDALKLDKSLDHPKGRLPTRAPPPPSHCYPNEDAAFDDALLAEHFRTLMLSSKPREPQQPQPEPSSSSDARRPGGMRPMPRQRY</sequence>
<protein>
    <submittedName>
        <fullName evidence="8">Aste57867_21311 protein</fullName>
    </submittedName>
</protein>
<feature type="compositionally biased region" description="Low complexity" evidence="5">
    <location>
        <begin position="543"/>
        <end position="563"/>
    </location>
</feature>
<name>A0A485LJA2_9STRA</name>
<dbReference type="Gene3D" id="3.30.40.10">
    <property type="entry name" value="Zinc/RING finger domain, C3HC4 (zinc finger)"/>
    <property type="match status" value="1"/>
</dbReference>
<feature type="compositionally biased region" description="Low complexity" evidence="5">
    <location>
        <begin position="429"/>
        <end position="451"/>
    </location>
</feature>
<evidence type="ECO:0000256" key="2">
    <source>
        <dbReference type="ARBA" id="ARBA00022771"/>
    </source>
</evidence>
<dbReference type="PANTHER" id="PTHR13510:SF44">
    <property type="entry name" value="RABENOSYN-5"/>
    <property type="match status" value="1"/>
</dbReference>
<evidence type="ECO:0000256" key="3">
    <source>
        <dbReference type="ARBA" id="ARBA00022833"/>
    </source>
</evidence>
<evidence type="ECO:0000256" key="1">
    <source>
        <dbReference type="ARBA" id="ARBA00022723"/>
    </source>
</evidence>
<dbReference type="PROSITE" id="PS50178">
    <property type="entry name" value="ZF_FYVE"/>
    <property type="match status" value="1"/>
</dbReference>
<organism evidence="8 9">
    <name type="scientific">Aphanomyces stellatus</name>
    <dbReference type="NCBI Taxonomy" id="120398"/>
    <lineage>
        <taxon>Eukaryota</taxon>
        <taxon>Sar</taxon>
        <taxon>Stramenopiles</taxon>
        <taxon>Oomycota</taxon>
        <taxon>Saprolegniomycetes</taxon>
        <taxon>Saprolegniales</taxon>
        <taxon>Verrucalvaceae</taxon>
        <taxon>Aphanomyces</taxon>
    </lineage>
</organism>
<gene>
    <name evidence="8" type="primary">Aste57867_21311</name>
    <name evidence="7" type="ORF">As57867_021242</name>
    <name evidence="8" type="ORF">ASTE57867_21311</name>
</gene>
<dbReference type="InterPro" id="IPR000306">
    <property type="entry name" value="Znf_FYVE"/>
</dbReference>
<dbReference type="OrthoDB" id="68108at2759"/>
<keyword evidence="1" id="KW-0479">Metal-binding</keyword>
<feature type="region of interest" description="Disordered" evidence="5">
    <location>
        <begin position="429"/>
        <end position="466"/>
    </location>
</feature>
<feature type="region of interest" description="Disordered" evidence="5">
    <location>
        <begin position="525"/>
        <end position="563"/>
    </location>
</feature>
<dbReference type="InterPro" id="IPR011011">
    <property type="entry name" value="Znf_FYVE_PHD"/>
</dbReference>